<feature type="compositionally biased region" description="Basic and acidic residues" evidence="2">
    <location>
        <begin position="110"/>
        <end position="120"/>
    </location>
</feature>
<organism evidence="3 4">
    <name type="scientific">Caenorhabditis auriculariae</name>
    <dbReference type="NCBI Taxonomy" id="2777116"/>
    <lineage>
        <taxon>Eukaryota</taxon>
        <taxon>Metazoa</taxon>
        <taxon>Ecdysozoa</taxon>
        <taxon>Nematoda</taxon>
        <taxon>Chromadorea</taxon>
        <taxon>Rhabditida</taxon>
        <taxon>Rhabditina</taxon>
        <taxon>Rhabditomorpha</taxon>
        <taxon>Rhabditoidea</taxon>
        <taxon>Rhabditidae</taxon>
        <taxon>Peloderinae</taxon>
        <taxon>Caenorhabditis</taxon>
    </lineage>
</organism>
<keyword evidence="4" id="KW-1185">Reference proteome</keyword>
<evidence type="ECO:0000313" key="3">
    <source>
        <dbReference type="EMBL" id="CAD6198813.1"/>
    </source>
</evidence>
<evidence type="ECO:0000256" key="1">
    <source>
        <dbReference type="SAM" id="Coils"/>
    </source>
</evidence>
<sequence>MTQADAGDEFERRIFANKECEKLEQLIAFLEKKLKRLEQLKIMDNKISIIEKQLESFAKHSDQRLFEIEMLYPKTATSSSLVAPTAPRMTSLPAFGGEEEISDSSSLKAEVPDLQKRAEEPNSAPISEEFSTRPNDEQTNVHEAEVQNMAKLFATVHWPTLAPFANSTSNEALDTHFFPTLHI</sequence>
<evidence type="ECO:0000256" key="2">
    <source>
        <dbReference type="SAM" id="MobiDB-lite"/>
    </source>
</evidence>
<reference evidence="3" key="1">
    <citation type="submission" date="2020-10" db="EMBL/GenBank/DDBJ databases">
        <authorList>
            <person name="Kikuchi T."/>
        </authorList>
    </citation>
    <scope>NUCLEOTIDE SEQUENCE</scope>
    <source>
        <strain evidence="3">NKZ352</strain>
    </source>
</reference>
<keyword evidence="1" id="KW-0175">Coiled coil</keyword>
<name>A0A8S1HZA9_9PELO</name>
<accession>A0A8S1HZA9</accession>
<dbReference type="AlphaFoldDB" id="A0A8S1HZA9"/>
<gene>
    <name evidence="3" type="ORF">CAUJ_LOCUS14719</name>
</gene>
<feature type="coiled-coil region" evidence="1">
    <location>
        <begin position="13"/>
        <end position="40"/>
    </location>
</feature>
<feature type="compositionally biased region" description="Basic and acidic residues" evidence="2">
    <location>
        <begin position="130"/>
        <end position="139"/>
    </location>
</feature>
<dbReference type="EMBL" id="CAJGYM010000139">
    <property type="protein sequence ID" value="CAD6198813.1"/>
    <property type="molecule type" value="Genomic_DNA"/>
</dbReference>
<comment type="caution">
    <text evidence="3">The sequence shown here is derived from an EMBL/GenBank/DDBJ whole genome shotgun (WGS) entry which is preliminary data.</text>
</comment>
<proteinExistence type="predicted"/>
<feature type="region of interest" description="Disordered" evidence="2">
    <location>
        <begin position="79"/>
        <end position="139"/>
    </location>
</feature>
<evidence type="ECO:0000313" key="4">
    <source>
        <dbReference type="Proteomes" id="UP000835052"/>
    </source>
</evidence>
<dbReference type="Proteomes" id="UP000835052">
    <property type="component" value="Unassembled WGS sequence"/>
</dbReference>
<protein>
    <submittedName>
        <fullName evidence="3">Uncharacterized protein</fullName>
    </submittedName>
</protein>